<name>A0AAW1MY38_POPJA</name>
<sequence length="100" mass="11364">MRRYCGLRSTNLSTNILQNEEVSLVPVGESQTDFSSLKVFKKRLQNEQHQDSRDSKFLMNNNDEDCEDNYDEESGSACSDESGYDEVIDCSNSITKIVLV</sequence>
<feature type="compositionally biased region" description="Basic and acidic residues" evidence="1">
    <location>
        <begin position="45"/>
        <end position="56"/>
    </location>
</feature>
<evidence type="ECO:0000256" key="1">
    <source>
        <dbReference type="SAM" id="MobiDB-lite"/>
    </source>
</evidence>
<feature type="region of interest" description="Disordered" evidence="1">
    <location>
        <begin position="45"/>
        <end position="83"/>
    </location>
</feature>
<dbReference type="EMBL" id="JASPKY010000023">
    <property type="protein sequence ID" value="KAK9752059.1"/>
    <property type="molecule type" value="Genomic_DNA"/>
</dbReference>
<proteinExistence type="predicted"/>
<reference evidence="2 3" key="1">
    <citation type="journal article" date="2024" name="BMC Genomics">
        <title>De novo assembly and annotation of Popillia japonica's genome with initial clues to its potential as an invasive pest.</title>
        <authorList>
            <person name="Cucini C."/>
            <person name="Boschi S."/>
            <person name="Funari R."/>
            <person name="Cardaioli E."/>
            <person name="Iannotti N."/>
            <person name="Marturano G."/>
            <person name="Paoli F."/>
            <person name="Bruttini M."/>
            <person name="Carapelli A."/>
            <person name="Frati F."/>
            <person name="Nardi F."/>
        </authorList>
    </citation>
    <scope>NUCLEOTIDE SEQUENCE [LARGE SCALE GENOMIC DNA]</scope>
    <source>
        <strain evidence="2">DMR45628</strain>
    </source>
</reference>
<keyword evidence="3" id="KW-1185">Reference proteome</keyword>
<dbReference type="Proteomes" id="UP001458880">
    <property type="component" value="Unassembled WGS sequence"/>
</dbReference>
<feature type="compositionally biased region" description="Acidic residues" evidence="1">
    <location>
        <begin position="62"/>
        <end position="74"/>
    </location>
</feature>
<gene>
    <name evidence="2" type="ORF">QE152_g4535</name>
</gene>
<evidence type="ECO:0000313" key="3">
    <source>
        <dbReference type="Proteomes" id="UP001458880"/>
    </source>
</evidence>
<evidence type="ECO:0000313" key="2">
    <source>
        <dbReference type="EMBL" id="KAK9752059.1"/>
    </source>
</evidence>
<accession>A0AAW1MY38</accession>
<dbReference type="AlphaFoldDB" id="A0AAW1MY38"/>
<comment type="caution">
    <text evidence="2">The sequence shown here is derived from an EMBL/GenBank/DDBJ whole genome shotgun (WGS) entry which is preliminary data.</text>
</comment>
<protein>
    <submittedName>
        <fullName evidence="2">Uncharacterized protein</fullName>
    </submittedName>
</protein>
<organism evidence="2 3">
    <name type="scientific">Popillia japonica</name>
    <name type="common">Japanese beetle</name>
    <dbReference type="NCBI Taxonomy" id="7064"/>
    <lineage>
        <taxon>Eukaryota</taxon>
        <taxon>Metazoa</taxon>
        <taxon>Ecdysozoa</taxon>
        <taxon>Arthropoda</taxon>
        <taxon>Hexapoda</taxon>
        <taxon>Insecta</taxon>
        <taxon>Pterygota</taxon>
        <taxon>Neoptera</taxon>
        <taxon>Endopterygota</taxon>
        <taxon>Coleoptera</taxon>
        <taxon>Polyphaga</taxon>
        <taxon>Scarabaeiformia</taxon>
        <taxon>Scarabaeidae</taxon>
        <taxon>Rutelinae</taxon>
        <taxon>Popillia</taxon>
    </lineage>
</organism>